<feature type="signal peptide" evidence="2">
    <location>
        <begin position="1"/>
        <end position="24"/>
    </location>
</feature>
<feature type="region of interest" description="Disordered" evidence="1">
    <location>
        <begin position="117"/>
        <end position="193"/>
    </location>
</feature>
<accession>A0A369JY62</accession>
<feature type="region of interest" description="Disordered" evidence="1">
    <location>
        <begin position="33"/>
        <end position="95"/>
    </location>
</feature>
<comment type="caution">
    <text evidence="3">The sequence shown here is derived from an EMBL/GenBank/DDBJ whole genome shotgun (WGS) entry which is preliminary data.</text>
</comment>
<evidence type="ECO:0000256" key="1">
    <source>
        <dbReference type="SAM" id="MobiDB-lite"/>
    </source>
</evidence>
<gene>
    <name evidence="3" type="ORF">Hypma_008277</name>
</gene>
<feature type="compositionally biased region" description="Basic and acidic residues" evidence="1">
    <location>
        <begin position="158"/>
        <end position="173"/>
    </location>
</feature>
<evidence type="ECO:0000313" key="4">
    <source>
        <dbReference type="Proteomes" id="UP000076154"/>
    </source>
</evidence>
<reference evidence="3" key="1">
    <citation type="submission" date="2018-04" db="EMBL/GenBank/DDBJ databases">
        <title>Whole genome sequencing of Hypsizygus marmoreus.</title>
        <authorList>
            <person name="Choi I.-G."/>
            <person name="Min B."/>
            <person name="Kim J.-G."/>
            <person name="Kim S."/>
            <person name="Oh Y.-L."/>
            <person name="Kong W.-S."/>
            <person name="Park H."/>
            <person name="Jeong J."/>
            <person name="Song E.-S."/>
        </authorList>
    </citation>
    <scope>NUCLEOTIDE SEQUENCE [LARGE SCALE GENOMIC DNA]</scope>
    <source>
        <strain evidence="3">51987-8</strain>
    </source>
</reference>
<dbReference type="Proteomes" id="UP000076154">
    <property type="component" value="Unassembled WGS sequence"/>
</dbReference>
<keyword evidence="2" id="KW-0732">Signal</keyword>
<dbReference type="EMBL" id="LUEZ02000042">
    <property type="protein sequence ID" value="RDB24583.1"/>
    <property type="molecule type" value="Genomic_DNA"/>
</dbReference>
<evidence type="ECO:0000256" key="2">
    <source>
        <dbReference type="SAM" id="SignalP"/>
    </source>
</evidence>
<evidence type="ECO:0000313" key="3">
    <source>
        <dbReference type="EMBL" id="RDB24583.1"/>
    </source>
</evidence>
<feature type="compositionally biased region" description="Basic and acidic residues" evidence="1">
    <location>
        <begin position="65"/>
        <end position="76"/>
    </location>
</feature>
<protein>
    <submittedName>
        <fullName evidence="3">Uncharacterized protein</fullName>
    </submittedName>
</protein>
<feature type="chain" id="PRO_5016562655" evidence="2">
    <location>
        <begin position="25"/>
        <end position="307"/>
    </location>
</feature>
<dbReference type="InParanoid" id="A0A369JY62"/>
<name>A0A369JY62_HYPMA</name>
<organism evidence="3 4">
    <name type="scientific">Hypsizygus marmoreus</name>
    <name type="common">White beech mushroom</name>
    <name type="synonym">Agaricus marmoreus</name>
    <dbReference type="NCBI Taxonomy" id="39966"/>
    <lineage>
        <taxon>Eukaryota</taxon>
        <taxon>Fungi</taxon>
        <taxon>Dikarya</taxon>
        <taxon>Basidiomycota</taxon>
        <taxon>Agaricomycotina</taxon>
        <taxon>Agaricomycetes</taxon>
        <taxon>Agaricomycetidae</taxon>
        <taxon>Agaricales</taxon>
        <taxon>Tricholomatineae</taxon>
        <taxon>Lyophyllaceae</taxon>
        <taxon>Hypsizygus</taxon>
    </lineage>
</organism>
<proteinExistence type="predicted"/>
<dbReference type="AlphaFoldDB" id="A0A369JY62"/>
<sequence length="307" mass="33525">MRFQSTASTAVLTALIAPALLVSAAPVLDPTTVGKTAPAPPPSIQHQKSHITRPGEGGSGVPPRFDAKVQSKEPRRPTGLGVRKSSQKKVTGVAERDLVDFDFESLLARALEDLGLETRTPKRPGEGGSGIPPRFDTNPQPKEPNRPTGVGYKWQQDQLKRAGEKKKAAEKRSGTPPRVKTPPPKEPNRPTGSLFARELEEFDIEARTPNLSGRSRFASVTGRDFVDDDLESLFARELEEFDIEARTPTRPGYKWQQDMLKKAGEKKKAAEKKKGQGAGAVAGRDLVDEESVLALRDFVATFLDELD</sequence>
<keyword evidence="4" id="KW-1185">Reference proteome</keyword>